<comment type="caution">
    <text evidence="1">The sequence shown here is derived from an EMBL/GenBank/DDBJ whole genome shotgun (WGS) entry which is preliminary data.</text>
</comment>
<name>A0A8T0CDU2_9GAMM</name>
<dbReference type="AlphaFoldDB" id="A0A8T0CDU2"/>
<gene>
    <name evidence="1" type="ORF">PRUB_a1516</name>
</gene>
<evidence type="ECO:0000313" key="1">
    <source>
        <dbReference type="EMBL" id="KAF7788528.1"/>
    </source>
</evidence>
<dbReference type="EMBL" id="AHCD03000020">
    <property type="protein sequence ID" value="KAF7788528.1"/>
    <property type="molecule type" value="Genomic_DNA"/>
</dbReference>
<protein>
    <submittedName>
        <fullName evidence="1">Uncharacterized protein</fullName>
    </submittedName>
</protein>
<accession>A0A8T0CDU2</accession>
<dbReference type="Proteomes" id="UP000016480">
    <property type="component" value="Unassembled WGS sequence"/>
</dbReference>
<organism evidence="1 2">
    <name type="scientific">Pseudoalteromonas rubra</name>
    <dbReference type="NCBI Taxonomy" id="43658"/>
    <lineage>
        <taxon>Bacteria</taxon>
        <taxon>Pseudomonadati</taxon>
        <taxon>Pseudomonadota</taxon>
        <taxon>Gammaproteobacteria</taxon>
        <taxon>Alteromonadales</taxon>
        <taxon>Pseudoalteromonadaceae</taxon>
        <taxon>Pseudoalteromonas</taxon>
    </lineage>
</organism>
<sequence length="37" mass="4404">MWLFALISSNYEVFFGFSSLLRKGALKHDFSLYFRLV</sequence>
<reference evidence="1 2" key="1">
    <citation type="journal article" date="2012" name="J. Bacteriol.">
        <title>Genome sequence of the cycloprodigiosin-producing bacterial strain Pseudoalteromonas rubra ATCC 29570(T).</title>
        <authorList>
            <person name="Xie B.B."/>
            <person name="Shu Y.L."/>
            <person name="Qin Q.L."/>
            <person name="Rong J.C."/>
            <person name="Zhang X.Y."/>
            <person name="Chen X.L."/>
            <person name="Zhou B.C."/>
            <person name="Zhang Y.Z."/>
        </authorList>
    </citation>
    <scope>NUCLEOTIDE SEQUENCE [LARGE SCALE GENOMIC DNA]</scope>
    <source>
        <strain evidence="1 2">DSM 6842</strain>
    </source>
</reference>
<proteinExistence type="predicted"/>
<evidence type="ECO:0000313" key="2">
    <source>
        <dbReference type="Proteomes" id="UP000016480"/>
    </source>
</evidence>